<evidence type="ECO:0000313" key="8">
    <source>
        <dbReference type="Proteomes" id="UP000308549"/>
    </source>
</evidence>
<evidence type="ECO:0000256" key="6">
    <source>
        <dbReference type="SAM" id="Phobius"/>
    </source>
</evidence>
<feature type="transmembrane region" description="Helical" evidence="6">
    <location>
        <begin position="81"/>
        <end position="103"/>
    </location>
</feature>
<evidence type="ECO:0000256" key="2">
    <source>
        <dbReference type="ARBA" id="ARBA00022692"/>
    </source>
</evidence>
<gene>
    <name evidence="7" type="ORF">B0A50_07305</name>
</gene>
<comment type="subcellular location">
    <subcellularLocation>
        <location evidence="1">Membrane</location>
        <topology evidence="1">Multi-pass membrane protein</topology>
    </subcellularLocation>
</comment>
<dbReference type="PANTHER" id="PTHR30520:SF6">
    <property type="entry name" value="FORMATE_NITRATE FAMILY TRANSPORTER (EUROFUNG)"/>
    <property type="match status" value="1"/>
</dbReference>
<feature type="transmembrane region" description="Helical" evidence="6">
    <location>
        <begin position="166"/>
        <end position="186"/>
    </location>
</feature>
<evidence type="ECO:0000256" key="3">
    <source>
        <dbReference type="ARBA" id="ARBA00022989"/>
    </source>
</evidence>
<evidence type="ECO:0000313" key="7">
    <source>
        <dbReference type="EMBL" id="TKA23429.1"/>
    </source>
</evidence>
<dbReference type="AlphaFoldDB" id="A0A4V5N3F7"/>
<dbReference type="PANTHER" id="PTHR30520">
    <property type="entry name" value="FORMATE TRANSPORTER-RELATED"/>
    <property type="match status" value="1"/>
</dbReference>
<keyword evidence="3 6" id="KW-1133">Transmembrane helix</keyword>
<dbReference type="Proteomes" id="UP000308549">
    <property type="component" value="Unassembled WGS sequence"/>
</dbReference>
<feature type="transmembrane region" description="Helical" evidence="6">
    <location>
        <begin position="115"/>
        <end position="136"/>
    </location>
</feature>
<organism evidence="7 8">
    <name type="scientific">Salinomyces thailandicus</name>
    <dbReference type="NCBI Taxonomy" id="706561"/>
    <lineage>
        <taxon>Eukaryota</taxon>
        <taxon>Fungi</taxon>
        <taxon>Dikarya</taxon>
        <taxon>Ascomycota</taxon>
        <taxon>Pezizomycotina</taxon>
        <taxon>Dothideomycetes</taxon>
        <taxon>Dothideomycetidae</taxon>
        <taxon>Mycosphaerellales</taxon>
        <taxon>Teratosphaeriaceae</taxon>
        <taxon>Salinomyces</taxon>
    </lineage>
</organism>
<protein>
    <recommendedName>
        <fullName evidence="9">Formate/nitrite transporter</fullName>
    </recommendedName>
</protein>
<evidence type="ECO:0000256" key="1">
    <source>
        <dbReference type="ARBA" id="ARBA00004141"/>
    </source>
</evidence>
<evidence type="ECO:0008006" key="9">
    <source>
        <dbReference type="Google" id="ProtNLM"/>
    </source>
</evidence>
<name>A0A4V5N3F7_9PEZI</name>
<evidence type="ECO:0000256" key="4">
    <source>
        <dbReference type="ARBA" id="ARBA00023136"/>
    </source>
</evidence>
<keyword evidence="2 6" id="KW-0812">Transmembrane</keyword>
<keyword evidence="4 6" id="KW-0472">Membrane</keyword>
<dbReference type="Gene3D" id="1.20.1080.10">
    <property type="entry name" value="Glycerol uptake facilitator protein"/>
    <property type="match status" value="1"/>
</dbReference>
<dbReference type="OrthoDB" id="4829at2759"/>
<dbReference type="GO" id="GO:0005886">
    <property type="term" value="C:plasma membrane"/>
    <property type="evidence" value="ECO:0007669"/>
    <property type="project" value="TreeGrafter"/>
</dbReference>
<proteinExistence type="inferred from homology"/>
<dbReference type="EMBL" id="NAJL01000056">
    <property type="protein sequence ID" value="TKA23429.1"/>
    <property type="molecule type" value="Genomic_DNA"/>
</dbReference>
<dbReference type="InterPro" id="IPR023271">
    <property type="entry name" value="Aquaporin-like"/>
</dbReference>
<sequence>MPDGNPAAGGLTPEDAAIETLQTGLHHLCESTELAFLKNVYGGLLLSAGGLSALVLATGFPEYTNPNPGLERLLQGSTFPVGLIMVYFLGAELFTGYPMWLAMTALDRKGFALEYLRSTFTALIGNFIGALAWSGIQSYLTKTLTSEPWRTQVIQQIDADITDQQWHVIFLRAFGCGFLVTIAMLFGTQNRDGISKALGLQLPFFISTVAKFPHTVEYMYLGTTAMMLGARLTVLQFLWKCMLPILLGNTLGGAFTGAYNYWVFIKRADDKALSANRQWLETNDE</sequence>
<feature type="transmembrane region" description="Helical" evidence="6">
    <location>
        <begin position="40"/>
        <end position="61"/>
    </location>
</feature>
<reference evidence="7 8" key="1">
    <citation type="submission" date="2017-03" db="EMBL/GenBank/DDBJ databases">
        <title>Genomes of endolithic fungi from Antarctica.</title>
        <authorList>
            <person name="Coleine C."/>
            <person name="Masonjones S."/>
            <person name="Stajich J.E."/>
        </authorList>
    </citation>
    <scope>NUCLEOTIDE SEQUENCE [LARGE SCALE GENOMIC DNA]</scope>
    <source>
        <strain evidence="7 8">CCFEE 6315</strain>
    </source>
</reference>
<evidence type="ECO:0000256" key="5">
    <source>
        <dbReference type="ARBA" id="ARBA00049660"/>
    </source>
</evidence>
<comment type="similarity">
    <text evidence="5">Belongs to the FNT transporter (TC 1.A.16) family.</text>
</comment>
<dbReference type="Pfam" id="PF01226">
    <property type="entry name" value="Form_Nir_trans"/>
    <property type="match status" value="1"/>
</dbReference>
<feature type="transmembrane region" description="Helical" evidence="6">
    <location>
        <begin position="245"/>
        <end position="264"/>
    </location>
</feature>
<keyword evidence="8" id="KW-1185">Reference proteome</keyword>
<accession>A0A4V5N3F7</accession>
<comment type="caution">
    <text evidence="7">The sequence shown here is derived from an EMBL/GenBank/DDBJ whole genome shotgun (WGS) entry which is preliminary data.</text>
</comment>
<dbReference type="InterPro" id="IPR000292">
    <property type="entry name" value="For/NO2_transpt"/>
</dbReference>
<dbReference type="GO" id="GO:0015707">
    <property type="term" value="P:nitrite transport"/>
    <property type="evidence" value="ECO:0007669"/>
    <property type="project" value="TreeGrafter"/>
</dbReference>
<dbReference type="GO" id="GO:0015513">
    <property type="term" value="F:high-affinity secondary active nitrite transmembrane transporter activity"/>
    <property type="evidence" value="ECO:0007669"/>
    <property type="project" value="TreeGrafter"/>
</dbReference>